<dbReference type="RefSeq" id="WP_344971493.1">
    <property type="nucleotide sequence ID" value="NZ_BAAAVI010000018.1"/>
</dbReference>
<keyword evidence="1" id="KW-1133">Transmembrane helix</keyword>
<keyword evidence="1" id="KW-0812">Transmembrane</keyword>
<evidence type="ECO:0000256" key="1">
    <source>
        <dbReference type="SAM" id="Phobius"/>
    </source>
</evidence>
<dbReference type="EMBL" id="BAAAVI010000018">
    <property type="protein sequence ID" value="GAA2869321.1"/>
    <property type="molecule type" value="Genomic_DNA"/>
</dbReference>
<dbReference type="Proteomes" id="UP001500831">
    <property type="component" value="Unassembled WGS sequence"/>
</dbReference>
<gene>
    <name evidence="2" type="ORF">GCM10010517_29290</name>
</gene>
<comment type="caution">
    <text evidence="2">The sequence shown here is derived from an EMBL/GenBank/DDBJ whole genome shotgun (WGS) entry which is preliminary data.</text>
</comment>
<feature type="transmembrane region" description="Helical" evidence="1">
    <location>
        <begin position="12"/>
        <end position="33"/>
    </location>
</feature>
<sequence>MRLTGREWWALIHGMVLGGLFLLAFAGGLAELYGLRPRMATEQGLQARIRRLKIGTAAMAVVTWLTDITGTWIVYPWYRNPAPGSPRSRLLASESTAGWHEFAMEWKEHIAWISPILATAVVFIVFSLGADLVHHERARRTAMTLLVLAFASAAVAGLLGALITKAAPVT</sequence>
<organism evidence="2 3">
    <name type="scientific">Streptosporangium fragile</name>
    <dbReference type="NCBI Taxonomy" id="46186"/>
    <lineage>
        <taxon>Bacteria</taxon>
        <taxon>Bacillati</taxon>
        <taxon>Actinomycetota</taxon>
        <taxon>Actinomycetes</taxon>
        <taxon>Streptosporangiales</taxon>
        <taxon>Streptosporangiaceae</taxon>
        <taxon>Streptosporangium</taxon>
    </lineage>
</organism>
<keyword evidence="1" id="KW-0472">Membrane</keyword>
<feature type="transmembrane region" description="Helical" evidence="1">
    <location>
        <begin position="142"/>
        <end position="163"/>
    </location>
</feature>
<feature type="transmembrane region" description="Helical" evidence="1">
    <location>
        <begin position="109"/>
        <end position="130"/>
    </location>
</feature>
<proteinExistence type="predicted"/>
<name>A0ABN3VY40_9ACTN</name>
<evidence type="ECO:0000313" key="2">
    <source>
        <dbReference type="EMBL" id="GAA2869321.1"/>
    </source>
</evidence>
<keyword evidence="3" id="KW-1185">Reference proteome</keyword>
<feature type="transmembrane region" description="Helical" evidence="1">
    <location>
        <begin position="54"/>
        <end position="78"/>
    </location>
</feature>
<accession>A0ABN3VY40</accession>
<protein>
    <submittedName>
        <fullName evidence="2">Uncharacterized protein</fullName>
    </submittedName>
</protein>
<reference evidence="2 3" key="1">
    <citation type="journal article" date="2019" name="Int. J. Syst. Evol. Microbiol.">
        <title>The Global Catalogue of Microorganisms (GCM) 10K type strain sequencing project: providing services to taxonomists for standard genome sequencing and annotation.</title>
        <authorList>
            <consortium name="The Broad Institute Genomics Platform"/>
            <consortium name="The Broad Institute Genome Sequencing Center for Infectious Disease"/>
            <person name="Wu L."/>
            <person name="Ma J."/>
        </authorList>
    </citation>
    <scope>NUCLEOTIDE SEQUENCE [LARGE SCALE GENOMIC DNA]</scope>
    <source>
        <strain evidence="2 3">JCM 6242</strain>
    </source>
</reference>
<evidence type="ECO:0000313" key="3">
    <source>
        <dbReference type="Proteomes" id="UP001500831"/>
    </source>
</evidence>